<evidence type="ECO:0000256" key="4">
    <source>
        <dbReference type="ARBA" id="ARBA00023172"/>
    </source>
</evidence>
<evidence type="ECO:0000313" key="7">
    <source>
        <dbReference type="Proteomes" id="UP000176339"/>
    </source>
</evidence>
<comment type="function">
    <text evidence="1">Involved in DNA recombination.</text>
</comment>
<keyword evidence="3" id="KW-0175">Coiled coil</keyword>
<comment type="caution">
    <text evidence="6">The sequence shown here is derived from an EMBL/GenBank/DDBJ whole genome shotgun (WGS) entry which is preliminary data.</text>
</comment>
<proteinExistence type="inferred from homology"/>
<protein>
    <recommendedName>
        <fullName evidence="8">DNA recombination protein RmuC</fullName>
    </recommendedName>
</protein>
<dbReference type="EMBL" id="MFEN01000032">
    <property type="protein sequence ID" value="OGE83961.1"/>
    <property type="molecule type" value="Genomic_DNA"/>
</dbReference>
<evidence type="ECO:0000256" key="3">
    <source>
        <dbReference type="ARBA" id="ARBA00023054"/>
    </source>
</evidence>
<dbReference type="Pfam" id="PF02646">
    <property type="entry name" value="RmuC"/>
    <property type="match status" value="1"/>
</dbReference>
<evidence type="ECO:0000256" key="5">
    <source>
        <dbReference type="SAM" id="Phobius"/>
    </source>
</evidence>
<keyword evidence="5" id="KW-0472">Membrane</keyword>
<keyword evidence="5" id="KW-0812">Transmembrane</keyword>
<accession>A0A1F5P226</accession>
<dbReference type="AlphaFoldDB" id="A0A1F5P226"/>
<dbReference type="PANTHER" id="PTHR30563:SF0">
    <property type="entry name" value="DNA RECOMBINATION PROTEIN RMUC"/>
    <property type="match status" value="1"/>
</dbReference>
<sequence>MDLQLILLIILVAGIGSVIYFLTRKPKTDQSVQVMLDWMKSLQEKSDLTRKEIQDSISSSNKDINNRLTEAARLFSDVQRKVGEMTELGRSMKDVQDLLKGPKTRGIFGEDALEMLLKQVLPQQSYQMQYRFESGEIVDCVIRLKEGLICVDSKFPLENFRALLKAENEVDVSAFRKAFARDVKKHVEAIAKKYILPNEGTLDFALMYVPMESVFQEIVNDQELNEYSRAKKVFITSPNSFYNYITTISNVLKGAKMNELARQVLNLLGALKQDSDKFTNPLGVLTKHVTNAKSTVDSVNDEFRALTSKIDRAQTLQIEEKKQVEEIASPKLDL</sequence>
<comment type="similarity">
    <text evidence="2">Belongs to the RmuC family.</text>
</comment>
<dbReference type="PANTHER" id="PTHR30563">
    <property type="entry name" value="DNA RECOMBINATION PROTEIN RMUC"/>
    <property type="match status" value="1"/>
</dbReference>
<gene>
    <name evidence="6" type="ORF">A2846_00220</name>
</gene>
<keyword evidence="5" id="KW-1133">Transmembrane helix</keyword>
<dbReference type="Proteomes" id="UP000176339">
    <property type="component" value="Unassembled WGS sequence"/>
</dbReference>
<dbReference type="GO" id="GO:0006310">
    <property type="term" value="P:DNA recombination"/>
    <property type="evidence" value="ECO:0007669"/>
    <property type="project" value="UniProtKB-KW"/>
</dbReference>
<name>A0A1F5P226_9BACT</name>
<reference evidence="6 7" key="1">
    <citation type="journal article" date="2016" name="Nat. Commun.">
        <title>Thousands of microbial genomes shed light on interconnected biogeochemical processes in an aquifer system.</title>
        <authorList>
            <person name="Anantharaman K."/>
            <person name="Brown C.T."/>
            <person name="Hug L.A."/>
            <person name="Sharon I."/>
            <person name="Castelle C.J."/>
            <person name="Probst A.J."/>
            <person name="Thomas B.C."/>
            <person name="Singh A."/>
            <person name="Wilkins M.J."/>
            <person name="Karaoz U."/>
            <person name="Brodie E.L."/>
            <person name="Williams K.H."/>
            <person name="Hubbard S.S."/>
            <person name="Banfield J.F."/>
        </authorList>
    </citation>
    <scope>NUCLEOTIDE SEQUENCE [LARGE SCALE GENOMIC DNA]</scope>
</reference>
<keyword evidence="4" id="KW-0233">DNA recombination</keyword>
<dbReference type="InterPro" id="IPR003798">
    <property type="entry name" value="DNA_recombination_RmuC"/>
</dbReference>
<evidence type="ECO:0000256" key="2">
    <source>
        <dbReference type="ARBA" id="ARBA00009840"/>
    </source>
</evidence>
<organism evidence="6 7">
    <name type="scientific">Candidatus Doudnabacteria bacterium RIFCSPHIGHO2_01_FULL_49_9</name>
    <dbReference type="NCBI Taxonomy" id="1817827"/>
    <lineage>
        <taxon>Bacteria</taxon>
        <taxon>Candidatus Doudnaibacteriota</taxon>
    </lineage>
</organism>
<evidence type="ECO:0000313" key="6">
    <source>
        <dbReference type="EMBL" id="OGE83961.1"/>
    </source>
</evidence>
<evidence type="ECO:0000256" key="1">
    <source>
        <dbReference type="ARBA" id="ARBA00003416"/>
    </source>
</evidence>
<feature type="transmembrane region" description="Helical" evidence="5">
    <location>
        <begin position="6"/>
        <end position="23"/>
    </location>
</feature>
<evidence type="ECO:0008006" key="8">
    <source>
        <dbReference type="Google" id="ProtNLM"/>
    </source>
</evidence>